<accession>A0A7L9RTV0</accession>
<protein>
    <submittedName>
        <fullName evidence="1">Uncharacterized protein</fullName>
    </submittedName>
</protein>
<dbReference type="Proteomes" id="UP000594001">
    <property type="component" value="Chromosome"/>
</dbReference>
<dbReference type="EMBL" id="CP054719">
    <property type="protein sequence ID" value="QOL19986.1"/>
    <property type="molecule type" value="Genomic_DNA"/>
</dbReference>
<proteinExistence type="predicted"/>
<name>A0A7L9RTV0_9PROT</name>
<dbReference type="KEGG" id="pbal:CPBP_00761"/>
<reference evidence="1 2" key="1">
    <citation type="submission" date="2020-06" db="EMBL/GenBank/DDBJ databases">
        <title>The endosymbiont of the kinetoplastid Bodo saltans is a Paracaedibacter-like alpha-proteobacterium possessing a putative toxin-antitoxin system.</title>
        <authorList>
            <person name="Midha S."/>
            <person name="Rigden D.J."/>
            <person name="Siozios S."/>
            <person name="Hurst G.D.D."/>
            <person name="Jackson A.P."/>
        </authorList>
    </citation>
    <scope>NUCLEOTIDE SEQUENCE [LARGE SCALE GENOMIC DNA]</scope>
    <source>
        <strain evidence="1">Lake Konstanz</strain>
    </source>
</reference>
<evidence type="ECO:0000313" key="2">
    <source>
        <dbReference type="Proteomes" id="UP000594001"/>
    </source>
</evidence>
<organism evidence="1 2">
    <name type="scientific">Candidatus Bodocaedibacter vickermanii</name>
    <dbReference type="NCBI Taxonomy" id="2741701"/>
    <lineage>
        <taxon>Bacteria</taxon>
        <taxon>Pseudomonadati</taxon>
        <taxon>Pseudomonadota</taxon>
        <taxon>Alphaproteobacteria</taxon>
        <taxon>Holosporales</taxon>
        <taxon>Candidatus Paracaedibacteraceae</taxon>
        <taxon>Candidatus Bodocaedibacter</taxon>
    </lineage>
</organism>
<dbReference type="AlphaFoldDB" id="A0A7L9RTV0"/>
<gene>
    <name evidence="1" type="ORF">CPBP_00761</name>
</gene>
<keyword evidence="2" id="KW-1185">Reference proteome</keyword>
<sequence>MSGHVAFSKDKEPYVVWFIICRFDDGERSINAYWRGIAGIRSFGQLKGKSIVLTMGENPNEEDFGYYYNSHKGLHWLQIDLLDIVDKEIHVCIRAHRNTEDDELEEGDESRYTFIEGNFKISFEGIHIREHDYPGSLNFLDHSEMKEIVGEVVDIKDFNGPYYSFGDPYSKKGSCLFEWSN</sequence>
<evidence type="ECO:0000313" key="1">
    <source>
        <dbReference type="EMBL" id="QOL19986.1"/>
    </source>
</evidence>